<protein>
    <submittedName>
        <fullName evidence="1">Uncharacterized protein</fullName>
    </submittedName>
</protein>
<proteinExistence type="predicted"/>
<organism evidence="1 2">
    <name type="scientific">Trichonephila inaurata madagascariensis</name>
    <dbReference type="NCBI Taxonomy" id="2747483"/>
    <lineage>
        <taxon>Eukaryota</taxon>
        <taxon>Metazoa</taxon>
        <taxon>Ecdysozoa</taxon>
        <taxon>Arthropoda</taxon>
        <taxon>Chelicerata</taxon>
        <taxon>Arachnida</taxon>
        <taxon>Araneae</taxon>
        <taxon>Araneomorphae</taxon>
        <taxon>Entelegynae</taxon>
        <taxon>Araneoidea</taxon>
        <taxon>Nephilidae</taxon>
        <taxon>Trichonephila</taxon>
        <taxon>Trichonephila inaurata</taxon>
    </lineage>
</organism>
<gene>
    <name evidence="1" type="primary">NCL1_13294</name>
    <name evidence="1" type="ORF">TNIN_168751</name>
</gene>
<evidence type="ECO:0000313" key="2">
    <source>
        <dbReference type="Proteomes" id="UP000886998"/>
    </source>
</evidence>
<reference evidence="1" key="1">
    <citation type="submission" date="2020-08" db="EMBL/GenBank/DDBJ databases">
        <title>Multicomponent nature underlies the extraordinary mechanical properties of spider dragline silk.</title>
        <authorList>
            <person name="Kono N."/>
            <person name="Nakamura H."/>
            <person name="Mori M."/>
            <person name="Yoshida Y."/>
            <person name="Ohtoshi R."/>
            <person name="Malay A.D."/>
            <person name="Moran D.A.P."/>
            <person name="Tomita M."/>
            <person name="Numata K."/>
            <person name="Arakawa K."/>
        </authorList>
    </citation>
    <scope>NUCLEOTIDE SEQUENCE</scope>
</reference>
<dbReference type="Proteomes" id="UP000886998">
    <property type="component" value="Unassembled WGS sequence"/>
</dbReference>
<name>A0A8X6K907_9ARAC</name>
<comment type="caution">
    <text evidence="1">The sequence shown here is derived from an EMBL/GenBank/DDBJ whole genome shotgun (WGS) entry which is preliminary data.</text>
</comment>
<keyword evidence="2" id="KW-1185">Reference proteome</keyword>
<dbReference type="EMBL" id="BMAV01024329">
    <property type="protein sequence ID" value="GFS32249.1"/>
    <property type="molecule type" value="Genomic_DNA"/>
</dbReference>
<dbReference type="AlphaFoldDB" id="A0A8X6K907"/>
<evidence type="ECO:0000313" key="1">
    <source>
        <dbReference type="EMBL" id="GFS32249.1"/>
    </source>
</evidence>
<sequence length="103" mass="11652">MIQNHKLNIVECIEGLDNRKKYLVSQKSDDSLKISVDSVITLATDLDIDPEFPISKLRKKVYLFVYEGSDEPASNSFQQLAISSANERFTLLSEVLFDILLSV</sequence>
<accession>A0A8X6K907</accession>